<feature type="compositionally biased region" description="Polar residues" evidence="7">
    <location>
        <begin position="775"/>
        <end position="787"/>
    </location>
</feature>
<feature type="transmembrane region" description="Helical" evidence="8">
    <location>
        <begin position="630"/>
        <end position="650"/>
    </location>
</feature>
<keyword evidence="5 8" id="KW-1133">Transmembrane helix</keyword>
<keyword evidence="4 8" id="KW-0812">Transmembrane</keyword>
<feature type="domain" description="SSD" evidence="9">
    <location>
        <begin position="629"/>
        <end position="756"/>
    </location>
</feature>
<keyword evidence="6 8" id="KW-0472">Membrane</keyword>
<dbReference type="Proteomes" id="UP000599578">
    <property type="component" value="Unassembled WGS sequence"/>
</dbReference>
<gene>
    <name evidence="10" type="ORF">GCM10011348_26880</name>
</gene>
<feature type="transmembrane region" description="Helical" evidence="8">
    <location>
        <begin position="246"/>
        <end position="268"/>
    </location>
</feature>
<dbReference type="InterPro" id="IPR001036">
    <property type="entry name" value="Acrflvin-R"/>
</dbReference>
<dbReference type="InterPro" id="IPR000731">
    <property type="entry name" value="SSD"/>
</dbReference>
<reference evidence="10 11" key="1">
    <citation type="journal article" date="2014" name="Int. J. Syst. Evol. Microbiol.">
        <title>Complete genome sequence of Corynebacterium casei LMG S-19264T (=DSM 44701T), isolated from a smear-ripened cheese.</title>
        <authorList>
            <consortium name="US DOE Joint Genome Institute (JGI-PGF)"/>
            <person name="Walter F."/>
            <person name="Albersmeier A."/>
            <person name="Kalinowski J."/>
            <person name="Ruckert C."/>
        </authorList>
    </citation>
    <scope>NUCLEOTIDE SEQUENCE [LARGE SCALE GENOMIC DNA]</scope>
    <source>
        <strain evidence="10 11">CGMCC 1.7286</strain>
    </source>
</reference>
<comment type="caution">
    <text evidence="10">The sequence shown here is derived from an EMBL/GenBank/DDBJ whole genome shotgun (WGS) entry which is preliminary data.</text>
</comment>
<dbReference type="PROSITE" id="PS50156">
    <property type="entry name" value="SSD"/>
    <property type="match status" value="2"/>
</dbReference>
<keyword evidence="3" id="KW-1003">Cell membrane</keyword>
<keyword evidence="11" id="KW-1185">Reference proteome</keyword>
<evidence type="ECO:0000256" key="5">
    <source>
        <dbReference type="ARBA" id="ARBA00022989"/>
    </source>
</evidence>
<feature type="region of interest" description="Disordered" evidence="7">
    <location>
        <begin position="766"/>
        <end position="787"/>
    </location>
</feature>
<feature type="transmembrane region" description="Helical" evidence="8">
    <location>
        <begin position="734"/>
        <end position="756"/>
    </location>
</feature>
<feature type="domain" description="SSD" evidence="9">
    <location>
        <begin position="244"/>
        <end position="371"/>
    </location>
</feature>
<evidence type="ECO:0000256" key="4">
    <source>
        <dbReference type="ARBA" id="ARBA00022692"/>
    </source>
</evidence>
<accession>A0A917ZIL9</accession>
<evidence type="ECO:0000313" key="10">
    <source>
        <dbReference type="EMBL" id="GGO83341.1"/>
    </source>
</evidence>
<dbReference type="PANTHER" id="PTHR33406">
    <property type="entry name" value="MEMBRANE PROTEIN MJ1562-RELATED"/>
    <property type="match status" value="1"/>
</dbReference>
<comment type="similarity">
    <text evidence="2">Belongs to the resistance-nodulation-cell division (RND) (TC 2.A.6) family. MmpL subfamily.</text>
</comment>
<evidence type="ECO:0000256" key="6">
    <source>
        <dbReference type="ARBA" id="ARBA00023136"/>
    </source>
</evidence>
<comment type="subcellular location">
    <subcellularLocation>
        <location evidence="1">Cell membrane</location>
        <topology evidence="1">Multi-pass membrane protein</topology>
    </subcellularLocation>
</comment>
<feature type="transmembrane region" description="Helical" evidence="8">
    <location>
        <begin position="698"/>
        <end position="722"/>
    </location>
</feature>
<evidence type="ECO:0000256" key="7">
    <source>
        <dbReference type="SAM" id="MobiDB-lite"/>
    </source>
</evidence>
<dbReference type="Pfam" id="PF03176">
    <property type="entry name" value="MMPL"/>
    <property type="match status" value="2"/>
</dbReference>
<feature type="transmembrane region" description="Helical" evidence="8">
    <location>
        <begin position="656"/>
        <end position="677"/>
    </location>
</feature>
<evidence type="ECO:0000256" key="1">
    <source>
        <dbReference type="ARBA" id="ARBA00004651"/>
    </source>
</evidence>
<dbReference type="GO" id="GO:0022857">
    <property type="term" value="F:transmembrane transporter activity"/>
    <property type="evidence" value="ECO:0007669"/>
    <property type="project" value="InterPro"/>
</dbReference>
<protein>
    <submittedName>
        <fullName evidence="10">RND transporter</fullName>
    </submittedName>
</protein>
<dbReference type="PANTHER" id="PTHR33406:SF6">
    <property type="entry name" value="MEMBRANE PROTEIN YDGH-RELATED"/>
    <property type="match status" value="1"/>
</dbReference>
<dbReference type="GO" id="GO:0005886">
    <property type="term" value="C:plasma membrane"/>
    <property type="evidence" value="ECO:0007669"/>
    <property type="project" value="UniProtKB-SubCell"/>
</dbReference>
<organism evidence="10 11">
    <name type="scientific">Marinobacterium nitratireducens</name>
    <dbReference type="NCBI Taxonomy" id="518897"/>
    <lineage>
        <taxon>Bacteria</taxon>
        <taxon>Pseudomonadati</taxon>
        <taxon>Pseudomonadota</taxon>
        <taxon>Gammaproteobacteria</taxon>
        <taxon>Oceanospirillales</taxon>
        <taxon>Oceanospirillaceae</taxon>
        <taxon>Marinobacterium</taxon>
    </lineage>
</organism>
<feature type="transmembrane region" description="Helical" evidence="8">
    <location>
        <begin position="402"/>
        <end position="422"/>
    </location>
</feature>
<proteinExistence type="inferred from homology"/>
<dbReference type="InterPro" id="IPR050545">
    <property type="entry name" value="Mycobact_MmpL"/>
</dbReference>
<feature type="transmembrane region" description="Helical" evidence="8">
    <location>
        <begin position="222"/>
        <end position="239"/>
    </location>
</feature>
<feature type="transmembrane region" description="Helical" evidence="8">
    <location>
        <begin position="601"/>
        <end position="623"/>
    </location>
</feature>
<evidence type="ECO:0000256" key="3">
    <source>
        <dbReference type="ARBA" id="ARBA00022475"/>
    </source>
</evidence>
<sequence>MSRRYFRIVTEHPVAVMLIALLLCAAAAAGIPRLSFESDLRIYFSPENPQILSLDRMEETYSKVDNVLFVLAPKNGVFNNRVLSLVQQLTADAWQIPFSSRVDSITNFKHSYADGDDIVVEDLVPDAKSLTPEQLDAVRRVALEDPLLRHRAIDPDGRFTGINVTINIPKGKELTSVPLVVERVRALAADIRVRYPDIELYLSGVVMMDNAFAEASERDMQTLVPAMLVLALTLMGLIMGSLAVALAALLVLTLSIVSAMGLAGWLGILLNPVSINAPNIILIIAICDCVHLLAGYLLGLRNGEDQKTAMLNSLQGNVKPILITSVSTGIGFLCLNSSEAPPFRDLGNITALGVLAALFFTLTILPALMILLRAKVTATGSNRIQGCLDRLALSITRHPARFALGSLALAVGLGAGIAKISLNDEFVKYFDDSTEFRQHTDFITDNLTGIYYIDYAIASDTDGSVNDPDYLRTLDAFTGWLRLQDEVLHVNSITDIYKRLNRNMHGDDLAFYRLPESRELAAQYLLMYEMSLPYGLDLRDRINTGKNASRVTATLRNLSSAEVLAFDARVQAWLQAHDTDIRFSEGTGLTLMFAQIGMRNIASMLTGTAIALVVISLLLVLIFRSLKYGLLSLAPNLLPALAAFGIWGLLVGQVGMALSVVAALTLGIVVDDTVHIISRYLHARRALGYDARAAVRYTFARVGSALVITSIALSGGFAVLGFSSFEINAGMGLLTALAIALALLLDLTLLPALLVLMEGSRRVAKNTAPEPAPAQSRSDAVNAISTH</sequence>
<dbReference type="EMBL" id="BMLT01000006">
    <property type="protein sequence ID" value="GGO83341.1"/>
    <property type="molecule type" value="Genomic_DNA"/>
</dbReference>
<feature type="transmembrane region" description="Helical" evidence="8">
    <location>
        <begin position="321"/>
        <end position="338"/>
    </location>
</feature>
<dbReference type="PRINTS" id="PR00702">
    <property type="entry name" value="ACRIFLAVINRP"/>
</dbReference>
<evidence type="ECO:0000259" key="9">
    <source>
        <dbReference type="PROSITE" id="PS50156"/>
    </source>
</evidence>
<dbReference type="RefSeq" id="WP_188861125.1">
    <property type="nucleotide sequence ID" value="NZ_BMLT01000006.1"/>
</dbReference>
<dbReference type="AlphaFoldDB" id="A0A917ZIL9"/>
<evidence type="ECO:0000313" key="11">
    <source>
        <dbReference type="Proteomes" id="UP000599578"/>
    </source>
</evidence>
<feature type="transmembrane region" description="Helical" evidence="8">
    <location>
        <begin position="350"/>
        <end position="372"/>
    </location>
</feature>
<dbReference type="Gene3D" id="1.20.1640.10">
    <property type="entry name" value="Multidrug efflux transporter AcrB transmembrane domain"/>
    <property type="match status" value="2"/>
</dbReference>
<name>A0A917ZIL9_9GAMM</name>
<dbReference type="SUPFAM" id="SSF82866">
    <property type="entry name" value="Multidrug efflux transporter AcrB transmembrane domain"/>
    <property type="match status" value="2"/>
</dbReference>
<dbReference type="InterPro" id="IPR004869">
    <property type="entry name" value="MMPL_dom"/>
</dbReference>
<feature type="transmembrane region" description="Helical" evidence="8">
    <location>
        <begin position="280"/>
        <end position="300"/>
    </location>
</feature>
<evidence type="ECO:0000256" key="2">
    <source>
        <dbReference type="ARBA" id="ARBA00010157"/>
    </source>
</evidence>
<evidence type="ECO:0000256" key="8">
    <source>
        <dbReference type="SAM" id="Phobius"/>
    </source>
</evidence>